<evidence type="ECO:0000313" key="3">
    <source>
        <dbReference type="Proteomes" id="UP000309676"/>
    </source>
</evidence>
<dbReference type="PANTHER" id="PTHR43377:SF1">
    <property type="entry name" value="BILIVERDIN REDUCTASE A"/>
    <property type="match status" value="1"/>
</dbReference>
<dbReference type="InterPro" id="IPR036291">
    <property type="entry name" value="NAD(P)-bd_dom_sf"/>
</dbReference>
<evidence type="ECO:0000313" key="2">
    <source>
        <dbReference type="EMBL" id="TLS49065.1"/>
    </source>
</evidence>
<name>A0A5R9GCF2_9BACL</name>
<dbReference type="EMBL" id="VCIW01000025">
    <property type="protein sequence ID" value="TLS49065.1"/>
    <property type="molecule type" value="Genomic_DNA"/>
</dbReference>
<dbReference type="PANTHER" id="PTHR43377">
    <property type="entry name" value="BILIVERDIN REDUCTASE A"/>
    <property type="match status" value="1"/>
</dbReference>
<feature type="domain" description="Gfo/Idh/MocA-like oxidoreductase N-terminal" evidence="1">
    <location>
        <begin position="53"/>
        <end position="131"/>
    </location>
</feature>
<dbReference type="Proteomes" id="UP000309676">
    <property type="component" value="Unassembled WGS sequence"/>
</dbReference>
<dbReference type="OrthoDB" id="128220at2"/>
<dbReference type="SUPFAM" id="SSF51735">
    <property type="entry name" value="NAD(P)-binding Rossmann-fold domains"/>
    <property type="match status" value="1"/>
</dbReference>
<dbReference type="InterPro" id="IPR051450">
    <property type="entry name" value="Gfo/Idh/MocA_Oxidoreductases"/>
</dbReference>
<gene>
    <name evidence="2" type="ORF">FE782_27535</name>
</gene>
<dbReference type="Gene3D" id="3.40.50.720">
    <property type="entry name" value="NAD(P)-binding Rossmann-like Domain"/>
    <property type="match status" value="1"/>
</dbReference>
<protein>
    <submittedName>
        <fullName evidence="2">Gfo/Idh/MocA family oxidoreductase</fullName>
    </submittedName>
</protein>
<dbReference type="GO" id="GO:0000166">
    <property type="term" value="F:nucleotide binding"/>
    <property type="evidence" value="ECO:0007669"/>
    <property type="project" value="InterPro"/>
</dbReference>
<accession>A0A5R9GCF2</accession>
<dbReference type="Gene3D" id="3.30.360.10">
    <property type="entry name" value="Dihydrodipicolinate Reductase, domain 2"/>
    <property type="match status" value="1"/>
</dbReference>
<dbReference type="Pfam" id="PF01408">
    <property type="entry name" value="GFO_IDH_MocA"/>
    <property type="match status" value="1"/>
</dbReference>
<comment type="caution">
    <text evidence="2">The sequence shown here is derived from an EMBL/GenBank/DDBJ whole genome shotgun (WGS) entry which is preliminary data.</text>
</comment>
<evidence type="ECO:0000259" key="1">
    <source>
        <dbReference type="Pfam" id="PF01408"/>
    </source>
</evidence>
<organism evidence="2 3">
    <name type="scientific">Paenibacillus antri</name>
    <dbReference type="NCBI Taxonomy" id="2582848"/>
    <lineage>
        <taxon>Bacteria</taxon>
        <taxon>Bacillati</taxon>
        <taxon>Bacillota</taxon>
        <taxon>Bacilli</taxon>
        <taxon>Bacillales</taxon>
        <taxon>Paenibacillaceae</taxon>
        <taxon>Paenibacillus</taxon>
    </lineage>
</organism>
<proteinExistence type="predicted"/>
<dbReference type="AlphaFoldDB" id="A0A5R9GCF2"/>
<reference evidence="2 3" key="1">
    <citation type="submission" date="2019-05" db="EMBL/GenBank/DDBJ databases">
        <authorList>
            <person name="Narsing Rao M.P."/>
            <person name="Li W.J."/>
        </authorList>
    </citation>
    <scope>NUCLEOTIDE SEQUENCE [LARGE SCALE GENOMIC DNA]</scope>
    <source>
        <strain evidence="2 3">SYSU_K30003</strain>
    </source>
</reference>
<keyword evidence="3" id="KW-1185">Reference proteome</keyword>
<dbReference type="InterPro" id="IPR000683">
    <property type="entry name" value="Gfo/Idh/MocA-like_OxRdtase_N"/>
</dbReference>
<sequence length="294" mass="31492">MIGLDTSHCTAFTELLHDENHPHHVPGATVAVAFPGGSPDIELSRTRVGGFTERLANEFGVTIVDSPARVAEEADAILIEAMDGRVHLPLFREIARYGKPVFIDKPLAVRSEDALAIRELAAAHGVPLMSGSSLRYSGAVAEALEGVGGRDRVIGADCFGPMAIEPSQPGWFWYGIHTVEMLYAAMGPGCVRVTASVSAEHDVAVGEWRDGRIGIARGNRSGNHGFGAAIHGKEGTRFADVSAYAKPFYASLVERIVDFCRTGEAAVPIDETIEIIRFMEAANESRETGKPVLL</sequence>